<dbReference type="GO" id="GO:0005886">
    <property type="term" value="C:plasma membrane"/>
    <property type="evidence" value="ECO:0007669"/>
    <property type="project" value="UniProtKB-SubCell"/>
</dbReference>
<evidence type="ECO:0000256" key="15">
    <source>
        <dbReference type="PIRSR" id="PIRSR006404-1"/>
    </source>
</evidence>
<dbReference type="PANTHER" id="PTHR39188">
    <property type="entry name" value="MEMBRANE-ASSOCIATED ZINC METALLOPROTEASE M50B"/>
    <property type="match status" value="1"/>
</dbReference>
<keyword evidence="20" id="KW-1185">Reference proteome</keyword>
<keyword evidence="6 14" id="KW-0479">Metal-binding</keyword>
<feature type="transmembrane region" description="Helical" evidence="14">
    <location>
        <begin position="44"/>
        <end position="65"/>
    </location>
</feature>
<evidence type="ECO:0000256" key="12">
    <source>
        <dbReference type="ARBA" id="ARBA00023122"/>
    </source>
</evidence>
<feature type="binding site" evidence="16">
    <location>
        <position position="194"/>
    </location>
    <ligand>
        <name>Zn(2+)</name>
        <dbReference type="ChEBI" id="CHEBI:29105"/>
        <note>catalytic</note>
    </ligand>
</feature>
<organism evidence="19 20">
    <name type="scientific">Amycolatopsis tolypomycina</name>
    <dbReference type="NCBI Taxonomy" id="208445"/>
    <lineage>
        <taxon>Bacteria</taxon>
        <taxon>Bacillati</taxon>
        <taxon>Actinomycetota</taxon>
        <taxon>Actinomycetes</taxon>
        <taxon>Pseudonocardiales</taxon>
        <taxon>Pseudonocardiaceae</taxon>
        <taxon>Amycolatopsis</taxon>
    </lineage>
</organism>
<evidence type="ECO:0000256" key="9">
    <source>
        <dbReference type="ARBA" id="ARBA00022833"/>
    </source>
</evidence>
<evidence type="ECO:0000259" key="18">
    <source>
        <dbReference type="PROSITE" id="PS51371"/>
    </source>
</evidence>
<evidence type="ECO:0000256" key="2">
    <source>
        <dbReference type="ARBA" id="ARBA00007931"/>
    </source>
</evidence>
<proteinExistence type="inferred from homology"/>
<evidence type="ECO:0000256" key="7">
    <source>
        <dbReference type="ARBA" id="ARBA00022737"/>
    </source>
</evidence>
<dbReference type="CDD" id="cd06164">
    <property type="entry name" value="S2P-M50_SpoIVFB_CBS"/>
    <property type="match status" value="1"/>
</dbReference>
<keyword evidence="5 14" id="KW-0812">Transmembrane</keyword>
<keyword evidence="12 17" id="KW-0129">CBS domain</keyword>
<evidence type="ECO:0000256" key="17">
    <source>
        <dbReference type="PROSITE-ProRule" id="PRU00703"/>
    </source>
</evidence>
<keyword evidence="4 14" id="KW-0645">Protease</keyword>
<evidence type="ECO:0000256" key="8">
    <source>
        <dbReference type="ARBA" id="ARBA00022801"/>
    </source>
</evidence>
<dbReference type="Pfam" id="PF02163">
    <property type="entry name" value="Peptidase_M50"/>
    <property type="match status" value="2"/>
</dbReference>
<comment type="similarity">
    <text evidence="2 14">Belongs to the peptidase M50B family.</text>
</comment>
<keyword evidence="3 14" id="KW-1003">Cell membrane</keyword>
<keyword evidence="9 14" id="KW-0862">Zinc</keyword>
<dbReference type="GO" id="GO:0046872">
    <property type="term" value="F:metal ion binding"/>
    <property type="evidence" value="ECO:0007669"/>
    <property type="project" value="UniProtKB-UniRule"/>
</dbReference>
<protein>
    <recommendedName>
        <fullName evidence="14">Zinc metalloprotease</fullName>
    </recommendedName>
</protein>
<dbReference type="Gene3D" id="3.10.580.10">
    <property type="entry name" value="CBS-domain"/>
    <property type="match status" value="1"/>
</dbReference>
<keyword evidence="7" id="KW-0677">Repeat</keyword>
<keyword evidence="10 14" id="KW-1133">Transmembrane helix</keyword>
<evidence type="ECO:0000256" key="4">
    <source>
        <dbReference type="ARBA" id="ARBA00022670"/>
    </source>
</evidence>
<evidence type="ECO:0000256" key="3">
    <source>
        <dbReference type="ARBA" id="ARBA00022475"/>
    </source>
</evidence>
<feature type="transmembrane region" description="Helical" evidence="14">
    <location>
        <begin position="220"/>
        <end position="238"/>
    </location>
</feature>
<dbReference type="InterPro" id="IPR016483">
    <property type="entry name" value="UCP006404_Pept_M50_CBS"/>
</dbReference>
<evidence type="ECO:0000256" key="16">
    <source>
        <dbReference type="PIRSR" id="PIRSR006404-2"/>
    </source>
</evidence>
<feature type="active site" evidence="15">
    <location>
        <position position="101"/>
    </location>
</feature>
<sequence length="409" mass="42639">MLRPDVGGAGVFGPSLWGGAALARARPREDGRKMNATFPLGRPAGIRVGAHWSVLLTMALLAWFLARSLLAEALPGRSPLVYWATGTVGAVVFLASLLVHELSHALVARHRGLAVDRVTLWLFGGSTELTDDAPTPRTAFAVAIAGPAASLLAGAGFLGTSLLLSGVAGVTLAWLGWTNLVLAAFNLLPGAPLDGGRVLQALVWWRTGDKRRAQVAAARSGRALGLALAALGLAWLLWSGSFAGLWLAGVGWFMSLSARAELAVGPARELLGRIRLGEIMTPDPVTAPGWFTVQGFVDQAASAPFRTYPVVTFDGRPVGVVSLGMLARVPEQERATTRVENVCARPPACLEARPETPLTAVLGRIGARPGQDLALVVSDGALVGVVGPGDVARTLELAVLGAEARRPAR</sequence>
<feature type="domain" description="CBS" evidence="18">
    <location>
        <begin position="280"/>
        <end position="336"/>
    </location>
</feature>
<dbReference type="EMBL" id="FNSO01000004">
    <property type="protein sequence ID" value="SEC64748.1"/>
    <property type="molecule type" value="Genomic_DNA"/>
</dbReference>
<keyword evidence="11 14" id="KW-0482">Metalloprotease</keyword>
<feature type="transmembrane region" description="Helical" evidence="14">
    <location>
        <begin position="164"/>
        <end position="188"/>
    </location>
</feature>
<name>A0A1H4U8I7_9PSEU</name>
<evidence type="ECO:0000313" key="20">
    <source>
        <dbReference type="Proteomes" id="UP000199622"/>
    </source>
</evidence>
<feature type="transmembrane region" description="Helical" evidence="14">
    <location>
        <begin position="139"/>
        <end position="158"/>
    </location>
</feature>
<dbReference type="PANTHER" id="PTHR39188:SF3">
    <property type="entry name" value="STAGE IV SPORULATION PROTEIN FB"/>
    <property type="match status" value="1"/>
</dbReference>
<feature type="transmembrane region" description="Helical" evidence="14">
    <location>
        <begin position="80"/>
        <end position="99"/>
    </location>
</feature>
<dbReference type="InterPro" id="IPR000644">
    <property type="entry name" value="CBS_dom"/>
</dbReference>
<dbReference type="GO" id="GO:0006508">
    <property type="term" value="P:proteolysis"/>
    <property type="evidence" value="ECO:0007669"/>
    <property type="project" value="UniProtKB-KW"/>
</dbReference>
<evidence type="ECO:0000256" key="13">
    <source>
        <dbReference type="ARBA" id="ARBA00023136"/>
    </source>
</evidence>
<evidence type="ECO:0000256" key="1">
    <source>
        <dbReference type="ARBA" id="ARBA00004651"/>
    </source>
</evidence>
<dbReference type="SUPFAM" id="SSF54631">
    <property type="entry name" value="CBS-domain pair"/>
    <property type="match status" value="1"/>
</dbReference>
<feature type="binding site" evidence="16">
    <location>
        <position position="100"/>
    </location>
    <ligand>
        <name>Zn(2+)</name>
        <dbReference type="ChEBI" id="CHEBI:29105"/>
        <note>catalytic</note>
    </ligand>
</feature>
<accession>A0A1H4U8I7</accession>
<feature type="transmembrane region" description="Helical" evidence="14">
    <location>
        <begin position="6"/>
        <end position="23"/>
    </location>
</feature>
<evidence type="ECO:0000256" key="10">
    <source>
        <dbReference type="ARBA" id="ARBA00022989"/>
    </source>
</evidence>
<dbReference type="STRING" id="208445.SAMN04489727_4532"/>
<dbReference type="Proteomes" id="UP000199622">
    <property type="component" value="Unassembled WGS sequence"/>
</dbReference>
<dbReference type="PIRSF" id="PIRSF006404">
    <property type="entry name" value="UCP006404_Pept_M50_CBS"/>
    <property type="match status" value="1"/>
</dbReference>
<evidence type="ECO:0000256" key="5">
    <source>
        <dbReference type="ARBA" id="ARBA00022692"/>
    </source>
</evidence>
<dbReference type="InterPro" id="IPR008915">
    <property type="entry name" value="Peptidase_M50"/>
</dbReference>
<keyword evidence="8 14" id="KW-0378">Hydrolase</keyword>
<dbReference type="GO" id="GO:0008237">
    <property type="term" value="F:metallopeptidase activity"/>
    <property type="evidence" value="ECO:0007669"/>
    <property type="project" value="UniProtKB-UniRule"/>
</dbReference>
<dbReference type="AlphaFoldDB" id="A0A1H4U8I7"/>
<evidence type="ECO:0000313" key="19">
    <source>
        <dbReference type="EMBL" id="SEC64748.1"/>
    </source>
</evidence>
<feature type="binding site" evidence="16">
    <location>
        <position position="104"/>
    </location>
    <ligand>
        <name>Zn(2+)</name>
        <dbReference type="ChEBI" id="CHEBI:29105"/>
        <note>catalytic</note>
    </ligand>
</feature>
<dbReference type="InterPro" id="IPR046342">
    <property type="entry name" value="CBS_dom_sf"/>
</dbReference>
<comment type="cofactor">
    <cofactor evidence="14 16">
        <name>Zn(2+)</name>
        <dbReference type="ChEBI" id="CHEBI:29105"/>
    </cofactor>
    <text evidence="14 16">Binds 1 zinc ion per subunit.</text>
</comment>
<dbReference type="PROSITE" id="PS51371">
    <property type="entry name" value="CBS"/>
    <property type="match status" value="1"/>
</dbReference>
<comment type="subcellular location">
    <subcellularLocation>
        <location evidence="1 14">Cell membrane</location>
        <topology evidence="1 14">Multi-pass membrane protein</topology>
    </subcellularLocation>
</comment>
<reference evidence="20" key="1">
    <citation type="submission" date="2016-10" db="EMBL/GenBank/DDBJ databases">
        <authorList>
            <person name="Varghese N."/>
            <person name="Submissions S."/>
        </authorList>
    </citation>
    <scope>NUCLEOTIDE SEQUENCE [LARGE SCALE GENOMIC DNA]</scope>
    <source>
        <strain evidence="20">DSM 44544</strain>
    </source>
</reference>
<evidence type="ECO:0000256" key="11">
    <source>
        <dbReference type="ARBA" id="ARBA00023049"/>
    </source>
</evidence>
<evidence type="ECO:0000256" key="14">
    <source>
        <dbReference type="PIRNR" id="PIRNR006404"/>
    </source>
</evidence>
<keyword evidence="13 14" id="KW-0472">Membrane</keyword>
<gene>
    <name evidence="19" type="ORF">SAMN04489727_4532</name>
</gene>
<evidence type="ECO:0000256" key="6">
    <source>
        <dbReference type="ARBA" id="ARBA00022723"/>
    </source>
</evidence>